<dbReference type="AlphaFoldDB" id="A0A9D4LT46"/>
<protein>
    <submittedName>
        <fullName evidence="1">Uncharacterized protein</fullName>
    </submittedName>
</protein>
<comment type="caution">
    <text evidence="1">The sequence shown here is derived from an EMBL/GenBank/DDBJ whole genome shotgun (WGS) entry which is preliminary data.</text>
</comment>
<sequence length="69" mass="7671">MGFHRPGIVASVDDLITNHITIEPTLHPQVIDTTVVYTLLKTTHSTQTCVEWLRGQPPFSTIVLGINVF</sequence>
<organism evidence="1 2">
    <name type="scientific">Dreissena polymorpha</name>
    <name type="common">Zebra mussel</name>
    <name type="synonym">Mytilus polymorpha</name>
    <dbReference type="NCBI Taxonomy" id="45954"/>
    <lineage>
        <taxon>Eukaryota</taxon>
        <taxon>Metazoa</taxon>
        <taxon>Spiralia</taxon>
        <taxon>Lophotrochozoa</taxon>
        <taxon>Mollusca</taxon>
        <taxon>Bivalvia</taxon>
        <taxon>Autobranchia</taxon>
        <taxon>Heteroconchia</taxon>
        <taxon>Euheterodonta</taxon>
        <taxon>Imparidentia</taxon>
        <taxon>Neoheterodontei</taxon>
        <taxon>Myida</taxon>
        <taxon>Dreissenoidea</taxon>
        <taxon>Dreissenidae</taxon>
        <taxon>Dreissena</taxon>
    </lineage>
</organism>
<dbReference type="EMBL" id="JAIWYP010000002">
    <property type="protein sequence ID" value="KAH3863541.1"/>
    <property type="molecule type" value="Genomic_DNA"/>
</dbReference>
<reference evidence="1" key="2">
    <citation type="submission" date="2020-11" db="EMBL/GenBank/DDBJ databases">
        <authorList>
            <person name="McCartney M.A."/>
            <person name="Auch B."/>
            <person name="Kono T."/>
            <person name="Mallez S."/>
            <person name="Becker A."/>
            <person name="Gohl D.M."/>
            <person name="Silverstein K.A.T."/>
            <person name="Koren S."/>
            <person name="Bechman K.B."/>
            <person name="Herman A."/>
            <person name="Abrahante J.E."/>
            <person name="Garbe J."/>
        </authorList>
    </citation>
    <scope>NUCLEOTIDE SEQUENCE</scope>
    <source>
        <strain evidence="1">Duluth1</strain>
        <tissue evidence="1">Whole animal</tissue>
    </source>
</reference>
<proteinExistence type="predicted"/>
<accession>A0A9D4LT46</accession>
<reference evidence="1" key="1">
    <citation type="journal article" date="2019" name="bioRxiv">
        <title>The Genome of the Zebra Mussel, Dreissena polymorpha: A Resource for Invasive Species Research.</title>
        <authorList>
            <person name="McCartney M.A."/>
            <person name="Auch B."/>
            <person name="Kono T."/>
            <person name="Mallez S."/>
            <person name="Zhang Y."/>
            <person name="Obille A."/>
            <person name="Becker A."/>
            <person name="Abrahante J.E."/>
            <person name="Garbe J."/>
            <person name="Badalamenti J.P."/>
            <person name="Herman A."/>
            <person name="Mangelson H."/>
            <person name="Liachko I."/>
            <person name="Sullivan S."/>
            <person name="Sone E.D."/>
            <person name="Koren S."/>
            <person name="Silverstein K.A.T."/>
            <person name="Beckman K.B."/>
            <person name="Gohl D.M."/>
        </authorList>
    </citation>
    <scope>NUCLEOTIDE SEQUENCE</scope>
    <source>
        <strain evidence="1">Duluth1</strain>
        <tissue evidence="1">Whole animal</tissue>
    </source>
</reference>
<keyword evidence="2" id="KW-1185">Reference proteome</keyword>
<evidence type="ECO:0000313" key="1">
    <source>
        <dbReference type="EMBL" id="KAH3863541.1"/>
    </source>
</evidence>
<gene>
    <name evidence="1" type="ORF">DPMN_026531</name>
</gene>
<evidence type="ECO:0000313" key="2">
    <source>
        <dbReference type="Proteomes" id="UP000828390"/>
    </source>
</evidence>
<name>A0A9D4LT46_DREPO</name>
<dbReference type="Proteomes" id="UP000828390">
    <property type="component" value="Unassembled WGS sequence"/>
</dbReference>